<dbReference type="Pfam" id="PF00125">
    <property type="entry name" value="Histone"/>
    <property type="match status" value="2"/>
</dbReference>
<keyword evidence="4" id="KW-1185">Reference proteome</keyword>
<dbReference type="Proteomes" id="UP001235939">
    <property type="component" value="Chromosome 14"/>
</dbReference>
<dbReference type="EMBL" id="CP092876">
    <property type="protein sequence ID" value="UYV76520.1"/>
    <property type="molecule type" value="Genomic_DNA"/>
</dbReference>
<dbReference type="Gene3D" id="1.10.20.10">
    <property type="entry name" value="Histone, subunit A"/>
    <property type="match status" value="2"/>
</dbReference>
<name>A0ABY6L9T8_9ARAC</name>
<dbReference type="InterPro" id="IPR009072">
    <property type="entry name" value="Histone-fold"/>
</dbReference>
<protein>
    <recommendedName>
        <fullName evidence="2">Core Histone H2A/H2B/H3 domain-containing protein</fullName>
    </recommendedName>
</protein>
<evidence type="ECO:0000256" key="1">
    <source>
        <dbReference type="ARBA" id="ARBA00010343"/>
    </source>
</evidence>
<dbReference type="InterPro" id="IPR007125">
    <property type="entry name" value="H2A/H2B/H3"/>
</dbReference>
<reference evidence="3 4" key="1">
    <citation type="submission" date="2022-01" db="EMBL/GenBank/DDBJ databases">
        <title>A chromosomal length assembly of Cordylochernes scorpioides.</title>
        <authorList>
            <person name="Zeh D."/>
            <person name="Zeh J."/>
        </authorList>
    </citation>
    <scope>NUCLEOTIDE SEQUENCE [LARGE SCALE GENOMIC DNA]</scope>
    <source>
        <strain evidence="3">IN4F17</strain>
        <tissue evidence="3">Whole Body</tissue>
    </source>
</reference>
<evidence type="ECO:0000313" key="4">
    <source>
        <dbReference type="Proteomes" id="UP001235939"/>
    </source>
</evidence>
<comment type="similarity">
    <text evidence="1">Belongs to the histone H3 family.</text>
</comment>
<dbReference type="SUPFAM" id="SSF47113">
    <property type="entry name" value="Histone-fold"/>
    <property type="match status" value="2"/>
</dbReference>
<evidence type="ECO:0000313" key="3">
    <source>
        <dbReference type="EMBL" id="UYV76520.1"/>
    </source>
</evidence>
<dbReference type="SMART" id="SM00428">
    <property type="entry name" value="H3"/>
    <property type="match status" value="2"/>
</dbReference>
<feature type="domain" description="Core Histone H2A/H2B/H3" evidence="2">
    <location>
        <begin position="144"/>
        <end position="178"/>
    </location>
</feature>
<dbReference type="InterPro" id="IPR000164">
    <property type="entry name" value="Histone_H3/CENP-A"/>
</dbReference>
<dbReference type="PROSITE" id="PS00959">
    <property type="entry name" value="HISTONE_H3_2"/>
    <property type="match status" value="2"/>
</dbReference>
<sequence>MTETCIQWHPIPSLKVMCQSDDVEYTLIMFLIYDDTKNECAHYGANRRLKTCHTIPSIQIYSIVVGKEKKKTQIIEHVLAHPSFKTPRETKRKAKRSYMVRKKQTVRKCIKAKLASRRHLAAKTGGKKSTYMMQVKPHRYRPVTIAMKEIRRYQKTTELIIHKLPFQRLVREIAKKYNTKIYSIVVGKEKKKTQIIEHVLAHPSFKTPRETKRKAKRSYMVRKKQTVRKCIKAKLASRRHLAAKTGGKKSTYMMQVKPHRYRPVTIAMKEIRRYQKTTELIIHKLPFQRLVREIAKKYNTKVRFRSLAMGALHEACEAYLVGLFEDTNLCDIYGQHVTIMPKNIQLARRIRGDY</sequence>
<accession>A0ABY6L9T8</accession>
<dbReference type="PANTHER" id="PTHR11426">
    <property type="entry name" value="HISTONE H3"/>
    <property type="match status" value="1"/>
</dbReference>
<proteinExistence type="inferred from homology"/>
<organism evidence="3 4">
    <name type="scientific">Cordylochernes scorpioides</name>
    <dbReference type="NCBI Taxonomy" id="51811"/>
    <lineage>
        <taxon>Eukaryota</taxon>
        <taxon>Metazoa</taxon>
        <taxon>Ecdysozoa</taxon>
        <taxon>Arthropoda</taxon>
        <taxon>Chelicerata</taxon>
        <taxon>Arachnida</taxon>
        <taxon>Pseudoscorpiones</taxon>
        <taxon>Cheliferoidea</taxon>
        <taxon>Chernetidae</taxon>
        <taxon>Cordylochernes</taxon>
    </lineage>
</organism>
<dbReference type="PRINTS" id="PR00622">
    <property type="entry name" value="HISTONEH3"/>
</dbReference>
<feature type="domain" description="Core Histone H2A/H2B/H3" evidence="2">
    <location>
        <begin position="265"/>
        <end position="350"/>
    </location>
</feature>
<evidence type="ECO:0000259" key="2">
    <source>
        <dbReference type="Pfam" id="PF00125"/>
    </source>
</evidence>
<dbReference type="CDD" id="cd22911">
    <property type="entry name" value="HFD_H3"/>
    <property type="match status" value="1"/>
</dbReference>
<gene>
    <name evidence="3" type="ORF">LAZ67_14000935</name>
</gene>